<dbReference type="InterPro" id="IPR029058">
    <property type="entry name" value="AB_hydrolase_fold"/>
</dbReference>
<dbReference type="OrthoDB" id="329737at2759"/>
<evidence type="ECO:0000256" key="2">
    <source>
        <dbReference type="SAM" id="Phobius"/>
    </source>
</evidence>
<dbReference type="Gene3D" id="3.40.50.1820">
    <property type="entry name" value="alpha/beta hydrolase"/>
    <property type="match status" value="1"/>
</dbReference>
<proteinExistence type="predicted"/>
<dbReference type="GeneID" id="94429611"/>
<feature type="compositionally biased region" description="Low complexity" evidence="1">
    <location>
        <begin position="244"/>
        <end position="257"/>
    </location>
</feature>
<evidence type="ECO:0000256" key="1">
    <source>
        <dbReference type="SAM" id="MobiDB-lite"/>
    </source>
</evidence>
<reference evidence="3 4" key="1">
    <citation type="journal article" date="2017" name="Int. J. Parasitol.">
        <title>The genome of the protozoan parasite Cystoisospora suis and a reverse vaccinology approach to identify vaccine candidates.</title>
        <authorList>
            <person name="Palmieri N."/>
            <person name="Shrestha A."/>
            <person name="Ruttkowski B."/>
            <person name="Beck T."/>
            <person name="Vogl C."/>
            <person name="Tomley F."/>
            <person name="Blake D.P."/>
            <person name="Joachim A."/>
        </authorList>
    </citation>
    <scope>NUCLEOTIDE SEQUENCE [LARGE SCALE GENOMIC DNA]</scope>
    <source>
        <strain evidence="3 4">Wien I</strain>
    </source>
</reference>
<dbReference type="VEuPathDB" id="ToxoDB:CSUI_006236"/>
<dbReference type="RefSeq" id="XP_067921623.1">
    <property type="nucleotide sequence ID" value="XM_068066400.1"/>
</dbReference>
<gene>
    <name evidence="3" type="ORF">CSUI_006236</name>
</gene>
<evidence type="ECO:0000313" key="4">
    <source>
        <dbReference type="Proteomes" id="UP000221165"/>
    </source>
</evidence>
<dbReference type="Proteomes" id="UP000221165">
    <property type="component" value="Unassembled WGS sequence"/>
</dbReference>
<dbReference type="EMBL" id="MIGC01003115">
    <property type="protein sequence ID" value="PHJ19931.1"/>
    <property type="molecule type" value="Genomic_DNA"/>
</dbReference>
<feature type="non-terminal residue" evidence="3">
    <location>
        <position position="1"/>
    </location>
</feature>
<feature type="region of interest" description="Disordered" evidence="1">
    <location>
        <begin position="209"/>
        <end position="273"/>
    </location>
</feature>
<feature type="transmembrane region" description="Helical" evidence="2">
    <location>
        <begin position="33"/>
        <end position="62"/>
    </location>
</feature>
<keyword evidence="4" id="KW-1185">Reference proteome</keyword>
<feature type="compositionally biased region" description="Basic and acidic residues" evidence="1">
    <location>
        <begin position="231"/>
        <end position="243"/>
    </location>
</feature>
<protein>
    <submittedName>
        <fullName evidence="3">Transmembrane protein</fullName>
    </submittedName>
</protein>
<keyword evidence="2" id="KW-0472">Membrane</keyword>
<organism evidence="3 4">
    <name type="scientific">Cystoisospora suis</name>
    <dbReference type="NCBI Taxonomy" id="483139"/>
    <lineage>
        <taxon>Eukaryota</taxon>
        <taxon>Sar</taxon>
        <taxon>Alveolata</taxon>
        <taxon>Apicomplexa</taxon>
        <taxon>Conoidasida</taxon>
        <taxon>Coccidia</taxon>
        <taxon>Eucoccidiorida</taxon>
        <taxon>Eimeriorina</taxon>
        <taxon>Sarcocystidae</taxon>
        <taxon>Cystoisospora</taxon>
    </lineage>
</organism>
<keyword evidence="2 3" id="KW-0812">Transmembrane</keyword>
<dbReference type="AlphaFoldDB" id="A0A2C6K1P4"/>
<keyword evidence="2" id="KW-1133">Transmembrane helix</keyword>
<evidence type="ECO:0000313" key="3">
    <source>
        <dbReference type="EMBL" id="PHJ19931.1"/>
    </source>
</evidence>
<dbReference type="SUPFAM" id="SSF53474">
    <property type="entry name" value="alpha/beta-Hydrolases"/>
    <property type="match status" value="1"/>
</dbReference>
<name>A0A2C6K1P4_9APIC</name>
<comment type="caution">
    <text evidence="3">The sequence shown here is derived from an EMBL/GenBank/DDBJ whole genome shotgun (WGS) entry which is preliminary data.</text>
</comment>
<sequence length="273" mass="30200">IDTGPTGSKQRLVQRAVGRSKFFAPDLKTRRLLFWYTVLFGALLIVLVVTTVLIGVAGYVFGGRGLSVLLLRSSVRIATEAFHNFRPQIIVASAFGAVVAFNMDIPKLPLLLFTPAQDMYRRYLRTTDPISLRHYPYTLIVHGSRDTVVLLEDSIRLVETSELGRCRLEVIDDDHNLRSLTQEEVSGWVEEVYKRGRTNVLALAEEGDKGVDPSLYEPSGVLSPEVPPEEEYAKAESVDEDKTSPGTTGSYSPSAGPDYAPSTSVEDSDFYLP</sequence>
<accession>A0A2C6K1P4</accession>